<accession>A0ABX0QR91</accession>
<evidence type="ECO:0000313" key="1">
    <source>
        <dbReference type="EMBL" id="NID13492.1"/>
    </source>
</evidence>
<proteinExistence type="predicted"/>
<comment type="caution">
    <text evidence="1">The sequence shown here is derived from an EMBL/GenBank/DDBJ whole genome shotgun (WGS) entry which is preliminary data.</text>
</comment>
<reference evidence="1" key="1">
    <citation type="submission" date="2024-05" db="EMBL/GenBank/DDBJ databases">
        <authorList>
            <person name="Jung D.-H."/>
        </authorList>
    </citation>
    <scope>NUCLEOTIDE SEQUENCE</scope>
    <source>
        <strain evidence="1">JA-25</strain>
    </source>
</reference>
<protein>
    <submittedName>
        <fullName evidence="1">Uncharacterized protein</fullName>
    </submittedName>
</protein>
<gene>
    <name evidence="1" type="ORF">F7231_25215</name>
</gene>
<keyword evidence="2" id="KW-1185">Reference proteome</keyword>
<sequence length="108" mass="12006">MAFYFPSIARNLVVGPASNANEMECQRLARGEAIGRFNYTGFDGTDVVRFSSYTVRTDRTNQLIISRIDTVAKVMDGSFEANFIRQGSGTSTYPDTIQIKCSKFVAPF</sequence>
<dbReference type="RefSeq" id="WP_166694013.1">
    <property type="nucleotide sequence ID" value="NZ_WAEL01000012.1"/>
</dbReference>
<name>A0ABX0QR91_9BACT</name>
<dbReference type="EMBL" id="WAEL01000012">
    <property type="protein sequence ID" value="NID13492.1"/>
    <property type="molecule type" value="Genomic_DNA"/>
</dbReference>
<dbReference type="Proteomes" id="UP000606008">
    <property type="component" value="Unassembled WGS sequence"/>
</dbReference>
<evidence type="ECO:0000313" key="2">
    <source>
        <dbReference type="Proteomes" id="UP000606008"/>
    </source>
</evidence>
<organism evidence="1 2">
    <name type="scientific">Fibrivirga algicola</name>
    <dbReference type="NCBI Taxonomy" id="2950420"/>
    <lineage>
        <taxon>Bacteria</taxon>
        <taxon>Pseudomonadati</taxon>
        <taxon>Bacteroidota</taxon>
        <taxon>Cytophagia</taxon>
        <taxon>Cytophagales</taxon>
        <taxon>Spirosomataceae</taxon>
        <taxon>Fibrivirga</taxon>
    </lineage>
</organism>